<feature type="region of interest" description="Disordered" evidence="1">
    <location>
        <begin position="274"/>
        <end position="375"/>
    </location>
</feature>
<feature type="domain" description="KY-like immunoglobulin-like" evidence="3">
    <location>
        <begin position="805"/>
        <end position="907"/>
    </location>
</feature>
<dbReference type="RefSeq" id="XP_009055614.1">
    <property type="nucleotide sequence ID" value="XM_009057366.1"/>
</dbReference>
<feature type="region of interest" description="Disordered" evidence="1">
    <location>
        <begin position="1198"/>
        <end position="1370"/>
    </location>
</feature>
<feature type="compositionally biased region" description="Basic and acidic residues" evidence="1">
    <location>
        <begin position="129"/>
        <end position="150"/>
    </location>
</feature>
<dbReference type="STRING" id="225164.V4BY20"/>
<evidence type="ECO:0000259" key="3">
    <source>
        <dbReference type="Pfam" id="PF23265"/>
    </source>
</evidence>
<feature type="compositionally biased region" description="Polar residues" evidence="1">
    <location>
        <begin position="322"/>
        <end position="331"/>
    </location>
</feature>
<gene>
    <name evidence="4" type="ORF">LOTGIDRAFT_153481</name>
</gene>
<dbReference type="CTD" id="20235986"/>
<feature type="domain" description="KY-like immunoglobulin-like" evidence="3">
    <location>
        <begin position="924"/>
        <end position="1039"/>
    </location>
</feature>
<feature type="compositionally biased region" description="Low complexity" evidence="1">
    <location>
        <begin position="1293"/>
        <end position="1311"/>
    </location>
</feature>
<feature type="compositionally biased region" description="Basic residues" evidence="1">
    <location>
        <begin position="1275"/>
        <end position="1287"/>
    </location>
</feature>
<feature type="region of interest" description="Disordered" evidence="1">
    <location>
        <begin position="1616"/>
        <end position="1705"/>
    </location>
</feature>
<evidence type="ECO:0000259" key="2">
    <source>
        <dbReference type="Pfam" id="PF01841"/>
    </source>
</evidence>
<sequence>MPSKNRHFRRSGDMSKSCQVRDPIGIYLSIYLTRYDDYSTELGEVEGSLIQEQRDLGRVPNGILKTHTKDTTQSSLCPESEVSIIISNTSEYDSDSIPFTLPDNQTSTPLLRHKDSPVKNDENVIDTEQPEKTKDQIKEPESKVTDKASEENLGPPKTKAVKTENGENSVAKENKYVGVSKGPKKERNKSKKPENDFKNSASAKTSTKKVEGRKQSKDSNTTKKTTAQPKNNRKMGTNVSAMELQENKDNNRKISRERKYSTDIVQMEYLYRTSQDKAHQRKKSIESQAAPNRVITGVRYPAAQANGDAGKHSNRSSKEPSETLSNGVTRTHSVETSDKEQGDIIIDERGEAVSGTDEEGQGGSRISPEKRVRISSTDPVKDADDFYNRLSMRMDRSGYLREIPSVTLFEKTFKEYLDMGIAIPKDENNIVIPSPPTTKKAELLKSLDFTTIDLHASRVPKKMMDKSLAEMTRFLIKPAGSSRIERVRAIFVWLVTTDLDAVDLESDDSATDDDQDETQYNVEEFLQNIKDDEISHAELFQKMCKVAGIECKTIEGISREYIEQPSNVVTETTTTAWSTVVIQQSWRLVDVAKAAAIYKDSKENLGMALHSESSSESMFGSKKSPINDILDFYFLTDPEQFVFSNLPDEENYQLLPRPVSYAEFTYLPFIKPHYFILGFEEVEKYESITEAKQGKAQYLFRSPESEIRKLACGFYKVEGKSHKHISTKELRDYVYLESDMKTGYFTVRVNVPEAGTYVLEVNGRNGWDTSEKSSGIVSYVIKCARTFHSEPYTENDREEWGPGSDCYIIGLKPVTHPGGDVIIENGEGVVEFEMKTPLDILHTLTHRDISSSELSNFVIHRYEDKILYIHIRVPKEGDYALKIFARNEEEEGVFVNVCTYLVRAIKDVPKDFLPYPKIDDGLVGTNKFFKKLDMENVRPKMCILDCPETGKLKLKINLAPNVHYLPEFKLCRGDEETAMHEYTTWSLVGLMGTFRLNFPQQGIYLFSLYAILPDQGDQVNSVYNSVVFCNWPRERCFPYATSLASWTPYYRLLSPKEVYLVAGTVVKFVVDVPDAIRVSLIGNSAWQHLEKTEDGLWGNDISIEPGLEGNLMKMYASIEDGSKSMFSLLQYKVVSREEMTEMENIQKEYYQSAIQRVQNLKETGEWVDPQIEEEAPAEDELDDGISDIVFDEPVVREVSLEESKKRKDSTNSRSGKDKSKSRSSKKDKERRRKDKDKRNKDKDKQDKDKRGKDKEKEDTDKDKEDRRDKSERRKDKNKRTKNRSKSRSKYDNASSADISASATDAASSSETEIAKSPKSHRRRTKSASSSKSDSSSTNPSKKEETSESETSDVDNDKDYEGSDVSNNSWETRMVEFEELKKKQEDEKKHDQKQIKAMKTQLIMNRLRAATRRKDKLELIRAIDDWKATKNRKTKELIQAERMLDVINLRDDLNTHLKNRNLPKLQKTLEEIEFKCYVSEIPYEVSQARSRIQLADKTTIHYHNRSPTIDVQTLAEIRSYSRPPEVVHQIVVAMLLLIGCPEKNTKKWKKCQKRCVVSGKYGLHSRLHEVDPDEIDPSIAARAQEIIEDHTAAEAYSVSPGVGALFRWVNQIISAVQDGQKDDDSPVKPAHRKKQNMLFREATELSEDSPRETGEYVIREKTQSHFRTKGRGRNPNKSISFADDKKSRSRSRSTRARSKSPEKFKH</sequence>
<feature type="compositionally biased region" description="Basic and acidic residues" evidence="1">
    <location>
        <begin position="208"/>
        <end position="221"/>
    </location>
</feature>
<evidence type="ECO:0000313" key="4">
    <source>
        <dbReference type="EMBL" id="ESO94004.1"/>
    </source>
</evidence>
<dbReference type="GeneID" id="20235986"/>
<feature type="compositionally biased region" description="Low complexity" evidence="1">
    <location>
        <begin position="1326"/>
        <end position="1339"/>
    </location>
</feature>
<dbReference type="Pfam" id="PF01841">
    <property type="entry name" value="Transglut_core"/>
    <property type="match status" value="1"/>
</dbReference>
<feature type="compositionally biased region" description="Basic and acidic residues" evidence="1">
    <location>
        <begin position="112"/>
        <end position="122"/>
    </location>
</feature>
<evidence type="ECO:0000256" key="1">
    <source>
        <dbReference type="SAM" id="MobiDB-lite"/>
    </source>
</evidence>
<feature type="compositionally biased region" description="Basic residues" evidence="1">
    <location>
        <begin position="1663"/>
        <end position="1673"/>
    </location>
</feature>
<feature type="compositionally biased region" description="Basic residues" evidence="1">
    <location>
        <begin position="1686"/>
        <end position="1697"/>
    </location>
</feature>
<dbReference type="Pfam" id="PF23265">
    <property type="entry name" value="Ig-like_KY"/>
    <property type="match status" value="3"/>
</dbReference>
<feature type="compositionally biased region" description="Basic and acidic residues" evidence="1">
    <location>
        <begin position="1647"/>
        <end position="1662"/>
    </location>
</feature>
<accession>V4BY20</accession>
<dbReference type="InterPro" id="IPR056564">
    <property type="entry name" value="Ig-like_KY"/>
</dbReference>
<proteinExistence type="predicted"/>
<dbReference type="HOGENOM" id="CLU_240760_0_0_1"/>
<feature type="compositionally biased region" description="Basic and acidic residues" evidence="1">
    <location>
        <begin position="1236"/>
        <end position="1274"/>
    </location>
</feature>
<dbReference type="InterPro" id="IPR053041">
    <property type="entry name" value="Transglut-like_Superfamily_Mod"/>
</dbReference>
<dbReference type="Gene3D" id="1.20.920.20">
    <property type="match status" value="1"/>
</dbReference>
<feature type="compositionally biased region" description="Basic and acidic residues" evidence="1">
    <location>
        <begin position="161"/>
        <end position="175"/>
    </location>
</feature>
<keyword evidence="5" id="KW-1185">Reference proteome</keyword>
<dbReference type="InterPro" id="IPR002931">
    <property type="entry name" value="Transglutaminase-like"/>
</dbReference>
<reference evidence="4 5" key="1">
    <citation type="journal article" date="2013" name="Nature">
        <title>Insights into bilaterian evolution from three spiralian genomes.</title>
        <authorList>
            <person name="Simakov O."/>
            <person name="Marletaz F."/>
            <person name="Cho S.J."/>
            <person name="Edsinger-Gonzales E."/>
            <person name="Havlak P."/>
            <person name="Hellsten U."/>
            <person name="Kuo D.H."/>
            <person name="Larsson T."/>
            <person name="Lv J."/>
            <person name="Arendt D."/>
            <person name="Savage R."/>
            <person name="Osoegawa K."/>
            <person name="de Jong P."/>
            <person name="Grimwood J."/>
            <person name="Chapman J.A."/>
            <person name="Shapiro H."/>
            <person name="Aerts A."/>
            <person name="Otillar R.P."/>
            <person name="Terry A.Y."/>
            <person name="Boore J.L."/>
            <person name="Grigoriev I.V."/>
            <person name="Lindberg D.R."/>
            <person name="Seaver E.C."/>
            <person name="Weisblat D.A."/>
            <person name="Putnam N.H."/>
            <person name="Rokhsar D.S."/>
        </authorList>
    </citation>
    <scope>NUCLEOTIDE SEQUENCE [LARGE SCALE GENOMIC DNA]</scope>
</reference>
<feature type="compositionally biased region" description="Basic and acidic residues" evidence="1">
    <location>
        <begin position="332"/>
        <end position="351"/>
    </location>
</feature>
<dbReference type="OMA" id="MTYLLEP"/>
<feature type="compositionally biased region" description="Basic and acidic residues" evidence="1">
    <location>
        <begin position="1198"/>
        <end position="1227"/>
    </location>
</feature>
<dbReference type="PANTHER" id="PTHR47020">
    <property type="entry name" value="HILLARIN"/>
    <property type="match status" value="1"/>
</dbReference>
<protein>
    <submittedName>
        <fullName evidence="4">Uncharacterized protein</fullName>
    </submittedName>
</protein>
<feature type="region of interest" description="Disordered" evidence="1">
    <location>
        <begin position="93"/>
        <end position="260"/>
    </location>
</feature>
<dbReference type="EMBL" id="KB201890">
    <property type="protein sequence ID" value="ESO94004.1"/>
    <property type="molecule type" value="Genomic_DNA"/>
</dbReference>
<dbReference type="Proteomes" id="UP000030746">
    <property type="component" value="Unassembled WGS sequence"/>
</dbReference>
<feature type="compositionally biased region" description="Polar residues" evidence="1">
    <location>
        <begin position="222"/>
        <end position="240"/>
    </location>
</feature>
<evidence type="ECO:0000313" key="5">
    <source>
        <dbReference type="Proteomes" id="UP000030746"/>
    </source>
</evidence>
<feature type="domain" description="KY-like immunoglobulin-like" evidence="3">
    <location>
        <begin position="663"/>
        <end position="786"/>
    </location>
</feature>
<dbReference type="PANTHER" id="PTHR47020:SF1">
    <property type="entry name" value="HILLARIN"/>
    <property type="match status" value="1"/>
</dbReference>
<organism evidence="4 5">
    <name type="scientific">Lottia gigantea</name>
    <name type="common">Giant owl limpet</name>
    <dbReference type="NCBI Taxonomy" id="225164"/>
    <lineage>
        <taxon>Eukaryota</taxon>
        <taxon>Metazoa</taxon>
        <taxon>Spiralia</taxon>
        <taxon>Lophotrochozoa</taxon>
        <taxon>Mollusca</taxon>
        <taxon>Gastropoda</taxon>
        <taxon>Patellogastropoda</taxon>
        <taxon>Lottioidea</taxon>
        <taxon>Lottiidae</taxon>
        <taxon>Lottia</taxon>
    </lineage>
</organism>
<name>V4BY20_LOTGI</name>
<dbReference type="OrthoDB" id="6080065at2759"/>
<feature type="domain" description="Transglutaminase-like" evidence="2">
    <location>
        <begin position="482"/>
        <end position="590"/>
    </location>
</feature>
<dbReference type="KEGG" id="lgi:LOTGIDRAFT_153481"/>
<feature type="compositionally biased region" description="Basic and acidic residues" evidence="1">
    <location>
        <begin position="245"/>
        <end position="260"/>
    </location>
</feature>